<name>A0ABN8J2V3_9NEOP</name>
<feature type="non-terminal residue" evidence="1">
    <location>
        <position position="1"/>
    </location>
</feature>
<gene>
    <name evidence="1" type="ORF">IPOD504_LOCUS15238</name>
</gene>
<keyword evidence="2" id="KW-1185">Reference proteome</keyword>
<organism evidence="1 2">
    <name type="scientific">Iphiclides podalirius</name>
    <name type="common">scarce swallowtail</name>
    <dbReference type="NCBI Taxonomy" id="110791"/>
    <lineage>
        <taxon>Eukaryota</taxon>
        <taxon>Metazoa</taxon>
        <taxon>Ecdysozoa</taxon>
        <taxon>Arthropoda</taxon>
        <taxon>Hexapoda</taxon>
        <taxon>Insecta</taxon>
        <taxon>Pterygota</taxon>
        <taxon>Neoptera</taxon>
        <taxon>Endopterygota</taxon>
        <taxon>Lepidoptera</taxon>
        <taxon>Glossata</taxon>
        <taxon>Ditrysia</taxon>
        <taxon>Papilionoidea</taxon>
        <taxon>Papilionidae</taxon>
        <taxon>Papilioninae</taxon>
        <taxon>Iphiclides</taxon>
    </lineage>
</organism>
<reference evidence="1" key="1">
    <citation type="submission" date="2022-03" db="EMBL/GenBank/DDBJ databases">
        <authorList>
            <person name="Martin H S."/>
        </authorList>
    </citation>
    <scope>NUCLEOTIDE SEQUENCE</scope>
</reference>
<accession>A0ABN8J2V3</accession>
<evidence type="ECO:0000313" key="2">
    <source>
        <dbReference type="Proteomes" id="UP000837857"/>
    </source>
</evidence>
<sequence length="66" mass="7628">MLTSANFRFSPQHTIDESYIHFTLVFRRPCKVEGTVRCVRRAATPYISIPYFPCQILTQKPPLLNG</sequence>
<evidence type="ECO:0000313" key="1">
    <source>
        <dbReference type="EMBL" id="CAH2071710.1"/>
    </source>
</evidence>
<dbReference type="EMBL" id="OW152818">
    <property type="protein sequence ID" value="CAH2071710.1"/>
    <property type="molecule type" value="Genomic_DNA"/>
</dbReference>
<dbReference type="Proteomes" id="UP000837857">
    <property type="component" value="Chromosome 6"/>
</dbReference>
<proteinExistence type="predicted"/>
<protein>
    <submittedName>
        <fullName evidence="1">Uncharacterized protein</fullName>
    </submittedName>
</protein>